<proteinExistence type="predicted"/>
<organism evidence="1 2">
    <name type="scientific">Sphingomonas desiccabilis</name>
    <dbReference type="NCBI Taxonomy" id="429134"/>
    <lineage>
        <taxon>Bacteria</taxon>
        <taxon>Pseudomonadati</taxon>
        <taxon>Pseudomonadota</taxon>
        <taxon>Alphaproteobacteria</taxon>
        <taxon>Sphingomonadales</taxon>
        <taxon>Sphingomonadaceae</taxon>
        <taxon>Sphingomonas</taxon>
    </lineage>
</organism>
<accession>A0A4Q2J251</accession>
<dbReference type="OrthoDB" id="8481942at2"/>
<dbReference type="EMBL" id="SDPT01000001">
    <property type="protein sequence ID" value="RXZ35452.1"/>
    <property type="molecule type" value="Genomic_DNA"/>
</dbReference>
<dbReference type="Proteomes" id="UP000292347">
    <property type="component" value="Unassembled WGS sequence"/>
</dbReference>
<reference evidence="1 2" key="1">
    <citation type="submission" date="2019-01" db="EMBL/GenBank/DDBJ databases">
        <title>Sphingomonas mucosissima sp. nov. and Sphingomonas desiccabilis sp. nov., from biological soil crusts in the Colorado Plateau, USA.</title>
        <authorList>
            <person name="Zhu D."/>
        </authorList>
    </citation>
    <scope>NUCLEOTIDE SEQUENCE [LARGE SCALE GENOMIC DNA]</scope>
    <source>
        <strain evidence="1 2">CP1D</strain>
    </source>
</reference>
<dbReference type="RefSeq" id="WP_129341221.1">
    <property type="nucleotide sequence ID" value="NZ_JACIDD010000001.1"/>
</dbReference>
<gene>
    <name evidence="1" type="ORF">EO081_07495</name>
</gene>
<comment type="caution">
    <text evidence="1">The sequence shown here is derived from an EMBL/GenBank/DDBJ whole genome shotgun (WGS) entry which is preliminary data.</text>
</comment>
<dbReference type="AlphaFoldDB" id="A0A4Q2J251"/>
<evidence type="ECO:0000313" key="2">
    <source>
        <dbReference type="Proteomes" id="UP000292347"/>
    </source>
</evidence>
<protein>
    <submittedName>
        <fullName evidence="1">Uncharacterized protein</fullName>
    </submittedName>
</protein>
<keyword evidence="2" id="KW-1185">Reference proteome</keyword>
<sequence>MRIKIADTWHEVKLGTPIMIELSQADRRNIANMAPTATKYACFADGEPMSVDQKRDWMDG</sequence>
<evidence type="ECO:0000313" key="1">
    <source>
        <dbReference type="EMBL" id="RXZ35452.1"/>
    </source>
</evidence>
<name>A0A4Q2J251_9SPHN</name>